<accession>A0A6J4N7R1</accession>
<dbReference type="SUPFAM" id="SSF52309">
    <property type="entry name" value="N-(deoxy)ribosyltransferase-like"/>
    <property type="match status" value="1"/>
</dbReference>
<sequence>MRAFVTGQIGVDKGPYLQAVREMARQNGHDLEICHVGKMMYAEAPDVPAGRILNLPITRLNTLRRSVFKEAVRAAERPNANVLVNTHATFRWRHGLFAAFDFDQIKAFDADVYITLMDNVESVHQRLVRDHDIDHSLKDLMVWREEETLATEILANILKGYGHFFMVSRGRNVPTVQTIYRLMFEPWRKRVYPSFPMSHVMDLPDTLAEIDRFKAAMNEHFITFDPADVDEFVLHTMAVKAMEEGRTVFEAPGAEGPVQLKTADVAQISGDIMGQIYARDFKMIDQSDMIVSLVPELPNGKPGLSSGVERELHHAFEGGKEVYVVWACKGTPSPFITETATRVFKSVDESIAHFRQKGYIK</sequence>
<proteinExistence type="predicted"/>
<protein>
    <submittedName>
        <fullName evidence="1">Uncharacterized protein</fullName>
    </submittedName>
</protein>
<organism evidence="1">
    <name type="scientific">uncultured Phycisphaerae bacterium</name>
    <dbReference type="NCBI Taxonomy" id="904963"/>
    <lineage>
        <taxon>Bacteria</taxon>
        <taxon>Pseudomonadati</taxon>
        <taxon>Planctomycetota</taxon>
        <taxon>Phycisphaerae</taxon>
        <taxon>environmental samples</taxon>
    </lineage>
</organism>
<gene>
    <name evidence="1" type="ORF">AVDCRST_MAG64-551</name>
</gene>
<dbReference type="Gene3D" id="3.40.50.300">
    <property type="entry name" value="P-loop containing nucleotide triphosphate hydrolases"/>
    <property type="match status" value="1"/>
</dbReference>
<evidence type="ECO:0000313" key="1">
    <source>
        <dbReference type="EMBL" id="CAA9379832.1"/>
    </source>
</evidence>
<reference evidence="1" key="1">
    <citation type="submission" date="2020-02" db="EMBL/GenBank/DDBJ databases">
        <authorList>
            <person name="Meier V. D."/>
        </authorList>
    </citation>
    <scope>NUCLEOTIDE SEQUENCE</scope>
    <source>
        <strain evidence="1">AVDCRST_MAG64</strain>
    </source>
</reference>
<dbReference type="InterPro" id="IPR027417">
    <property type="entry name" value="P-loop_NTPase"/>
</dbReference>
<dbReference type="Pfam" id="PF13207">
    <property type="entry name" value="AAA_17"/>
    <property type="match status" value="1"/>
</dbReference>
<name>A0A6J4N7R1_9BACT</name>
<dbReference type="AlphaFoldDB" id="A0A6J4N7R1"/>
<dbReference type="EMBL" id="CADCUQ010000149">
    <property type="protein sequence ID" value="CAA9379832.1"/>
    <property type="molecule type" value="Genomic_DNA"/>
</dbReference>